<dbReference type="PROSITE" id="PS00028">
    <property type="entry name" value="ZINC_FINGER_C2H2_1"/>
    <property type="match status" value="1"/>
</dbReference>
<dbReference type="Proteomes" id="UP000055048">
    <property type="component" value="Unassembled WGS sequence"/>
</dbReference>
<keyword evidence="5" id="KW-0256">Endoplasmic reticulum</keyword>
<dbReference type="PROSITE" id="PS50157">
    <property type="entry name" value="ZINC_FINGER_C2H2_2"/>
    <property type="match status" value="1"/>
</dbReference>
<evidence type="ECO:0000256" key="7">
    <source>
        <dbReference type="PROSITE-ProRule" id="PRU00042"/>
    </source>
</evidence>
<proteinExistence type="inferred from homology"/>
<evidence type="ECO:0000256" key="1">
    <source>
        <dbReference type="ARBA" id="ARBA00004240"/>
    </source>
</evidence>
<dbReference type="AlphaFoldDB" id="A0A0V0UAY4"/>
<comment type="similarity">
    <text evidence="2">Belongs to the MESD family.</text>
</comment>
<protein>
    <submittedName>
        <fullName evidence="9">LDLR chaperone boca</fullName>
    </submittedName>
</protein>
<dbReference type="InterPro" id="IPR013087">
    <property type="entry name" value="Znf_C2H2_type"/>
</dbReference>
<organism evidence="9 10">
    <name type="scientific">Trichinella murrelli</name>
    <dbReference type="NCBI Taxonomy" id="144512"/>
    <lineage>
        <taxon>Eukaryota</taxon>
        <taxon>Metazoa</taxon>
        <taxon>Ecdysozoa</taxon>
        <taxon>Nematoda</taxon>
        <taxon>Enoplea</taxon>
        <taxon>Dorylaimia</taxon>
        <taxon>Trichinellida</taxon>
        <taxon>Trichinellidae</taxon>
        <taxon>Trichinella</taxon>
    </lineage>
</organism>
<evidence type="ECO:0000313" key="9">
    <source>
        <dbReference type="EMBL" id="KRX48378.1"/>
    </source>
</evidence>
<dbReference type="Gene3D" id="3.30.70.260">
    <property type="match status" value="1"/>
</dbReference>
<comment type="subcellular location">
    <subcellularLocation>
        <location evidence="1">Endoplasmic reticulum</location>
    </subcellularLocation>
</comment>
<keyword evidence="7" id="KW-0862">Zinc</keyword>
<dbReference type="PANTHER" id="PTHR17600:SF2">
    <property type="entry name" value="LRP CHAPERONE MESD"/>
    <property type="match status" value="1"/>
</dbReference>
<gene>
    <name evidence="9" type="primary">boca</name>
    <name evidence="9" type="ORF">T05_13276</name>
</gene>
<accession>A0A0V0UAY4</accession>
<evidence type="ECO:0000256" key="3">
    <source>
        <dbReference type="ARBA" id="ARBA00022687"/>
    </source>
</evidence>
<dbReference type="GO" id="GO:0016055">
    <property type="term" value="P:Wnt signaling pathway"/>
    <property type="evidence" value="ECO:0007669"/>
    <property type="project" value="UniProtKB-KW"/>
</dbReference>
<feature type="domain" description="C2H2-type" evidence="8">
    <location>
        <begin position="55"/>
        <end position="83"/>
    </location>
</feature>
<keyword evidence="7" id="KW-0479">Metal-binding</keyword>
<evidence type="ECO:0000256" key="2">
    <source>
        <dbReference type="ARBA" id="ARBA00011068"/>
    </source>
</evidence>
<dbReference type="Pfam" id="PF10185">
    <property type="entry name" value="Mesd"/>
    <property type="match status" value="1"/>
</dbReference>
<dbReference type="InterPro" id="IPR019330">
    <property type="entry name" value="MESD"/>
</dbReference>
<dbReference type="GO" id="GO:0005783">
    <property type="term" value="C:endoplasmic reticulum"/>
    <property type="evidence" value="ECO:0007669"/>
    <property type="project" value="UniProtKB-SubCell"/>
</dbReference>
<evidence type="ECO:0000256" key="6">
    <source>
        <dbReference type="ARBA" id="ARBA00023186"/>
    </source>
</evidence>
<dbReference type="SMART" id="SM00355">
    <property type="entry name" value="ZnF_C2H2"/>
    <property type="match status" value="2"/>
</dbReference>
<name>A0A0V0UAY4_9BILA</name>
<evidence type="ECO:0000313" key="10">
    <source>
        <dbReference type="Proteomes" id="UP000055048"/>
    </source>
</evidence>
<dbReference type="PANTHER" id="PTHR17600">
    <property type="entry name" value="MESODERM DEVELOPMENT CANDIDATE 2"/>
    <property type="match status" value="1"/>
</dbReference>
<keyword evidence="3" id="KW-0879">Wnt signaling pathway</keyword>
<comment type="caution">
    <text evidence="9">The sequence shown here is derived from an EMBL/GenBank/DDBJ whole genome shotgun (WGS) entry which is preliminary data.</text>
</comment>
<evidence type="ECO:0000259" key="8">
    <source>
        <dbReference type="PROSITE" id="PS50157"/>
    </source>
</evidence>
<dbReference type="GO" id="GO:0006457">
    <property type="term" value="P:protein folding"/>
    <property type="evidence" value="ECO:0007669"/>
    <property type="project" value="InterPro"/>
</dbReference>
<keyword evidence="4" id="KW-0732">Signal</keyword>
<reference evidence="9 10" key="1">
    <citation type="submission" date="2015-01" db="EMBL/GenBank/DDBJ databases">
        <title>Evolution of Trichinella species and genotypes.</title>
        <authorList>
            <person name="Korhonen P.K."/>
            <person name="Edoardo P."/>
            <person name="Giuseppe L.R."/>
            <person name="Gasser R.B."/>
        </authorList>
    </citation>
    <scope>NUCLEOTIDE SEQUENCE [LARGE SCALE GENOMIC DNA]</scope>
    <source>
        <strain evidence="9">ISS417</strain>
    </source>
</reference>
<feature type="non-terminal residue" evidence="9">
    <location>
        <position position="1"/>
    </location>
</feature>
<keyword evidence="10" id="KW-1185">Reference proteome</keyword>
<keyword evidence="6" id="KW-0143">Chaperone</keyword>
<sequence>LLSYYLHECFSKEKKAKTEVSTYCYRQKWFIREMKDIVFEDVFPSEEELSSPAKSICPVCQTSFKNWQSLNAHRLRNHAASKSGGDSSYHRYFCPREKCKYSKIAKKVWFKSMKLLKQHFQKVHMAKLLVCSVCKDRRFSLLRDLQFHEKVCLKNLIENLMLVFCLTNTTAVEVEEMPADHPQVYTMKPPVNKHPRDYTEADLQGLFDQWEANDDPLDPDEIEGWRKPPPLDLNLLKVHTSEQASRIIKKDREMKLFVKFDPKMSRAEIDDLTNIWLMRFFNNHIVSKRRFSQEKEVEFLFIEGSQAWDAYHFVMDQDEVYEVMLEGNKYKGKAQLQCIRLFLCVNNTIVELVFYGIAVNF</sequence>
<dbReference type="Gene3D" id="6.10.250.640">
    <property type="match status" value="1"/>
</dbReference>
<dbReference type="EMBL" id="JYDJ01000030">
    <property type="protein sequence ID" value="KRX48378.1"/>
    <property type="molecule type" value="Genomic_DNA"/>
</dbReference>
<keyword evidence="7" id="KW-0863">Zinc-finger</keyword>
<evidence type="ECO:0000256" key="5">
    <source>
        <dbReference type="ARBA" id="ARBA00022824"/>
    </source>
</evidence>
<evidence type="ECO:0000256" key="4">
    <source>
        <dbReference type="ARBA" id="ARBA00022729"/>
    </source>
</evidence>
<dbReference type="GO" id="GO:0008270">
    <property type="term" value="F:zinc ion binding"/>
    <property type="evidence" value="ECO:0007669"/>
    <property type="project" value="UniProtKB-KW"/>
</dbReference>